<dbReference type="EMBL" id="LO017727">
    <property type="protein sequence ID" value="CRH07720.1"/>
    <property type="molecule type" value="Genomic_DNA"/>
</dbReference>
<protein>
    <recommendedName>
        <fullName evidence="3">Flagellar protein FliT</fullName>
    </recommendedName>
</protein>
<feature type="region of interest" description="Disordered" evidence="1">
    <location>
        <begin position="87"/>
        <end position="113"/>
    </location>
</feature>
<evidence type="ECO:0008006" key="3">
    <source>
        <dbReference type="Google" id="ProtNLM"/>
    </source>
</evidence>
<name>A0A1S7LLH4_MAGMO</name>
<gene>
    <name evidence="2" type="ORF">MAGMO_3584</name>
</gene>
<feature type="compositionally biased region" description="Basic and acidic residues" evidence="1">
    <location>
        <begin position="88"/>
        <end position="101"/>
    </location>
</feature>
<reference evidence="2" key="1">
    <citation type="submission" date="2015-04" db="EMBL/GenBank/DDBJ databases">
        <authorList>
            <person name="Syromyatnikov M.Y."/>
            <person name="Popov V.N."/>
        </authorList>
    </citation>
    <scope>NUCLEOTIDE SEQUENCE</scope>
    <source>
        <strain evidence="2">MO-1</strain>
    </source>
</reference>
<accession>A0A1S7LLH4</accession>
<sequence length="113" mass="13189">MEHALNQLQKMLDQLEAPEALEVDQIKAIEEGMLKVEEEIAHAVKLPWPEAQRQVWSERLEGLINRMPVAQVRLAEERSRIAGQLMQENRRVGRMHEDRRSYTQNNSTMSRSV</sequence>
<proteinExistence type="predicted"/>
<feature type="compositionally biased region" description="Polar residues" evidence="1">
    <location>
        <begin position="102"/>
        <end position="113"/>
    </location>
</feature>
<organism evidence="2">
    <name type="scientific">Magnetococcus massalia (strain MO-1)</name>
    <dbReference type="NCBI Taxonomy" id="451514"/>
    <lineage>
        <taxon>Bacteria</taxon>
        <taxon>Pseudomonadati</taxon>
        <taxon>Pseudomonadota</taxon>
        <taxon>Magnetococcia</taxon>
        <taxon>Magnetococcales</taxon>
        <taxon>Magnetococcaceae</taxon>
        <taxon>Magnetococcus</taxon>
    </lineage>
</organism>
<evidence type="ECO:0000313" key="2">
    <source>
        <dbReference type="EMBL" id="CRH07720.1"/>
    </source>
</evidence>
<dbReference type="AlphaFoldDB" id="A0A1S7LLH4"/>
<evidence type="ECO:0000256" key="1">
    <source>
        <dbReference type="SAM" id="MobiDB-lite"/>
    </source>
</evidence>